<dbReference type="EMBL" id="CP001997">
    <property type="protein sequence ID" value="ADE56238.1"/>
    <property type="molecule type" value="Genomic_DNA"/>
</dbReference>
<evidence type="ECO:0000259" key="8">
    <source>
        <dbReference type="Pfam" id="PF06808"/>
    </source>
</evidence>
<dbReference type="HOGENOM" id="CLU_019824_4_1_0"/>
<evidence type="ECO:0000256" key="1">
    <source>
        <dbReference type="ARBA" id="ARBA00004429"/>
    </source>
</evidence>
<feature type="transmembrane region" description="Helical" evidence="7">
    <location>
        <begin position="239"/>
        <end position="255"/>
    </location>
</feature>
<evidence type="ECO:0000256" key="5">
    <source>
        <dbReference type="ARBA" id="ARBA00022989"/>
    </source>
</evidence>
<dbReference type="PANTHER" id="PTHR33362:SF3">
    <property type="entry name" value="SIALIC ACID TRAP TRANSPORTER PERMEASE PROTEIN SIAT"/>
    <property type="match status" value="1"/>
</dbReference>
<keyword evidence="4 7" id="KW-0812">Transmembrane</keyword>
<keyword evidence="3" id="KW-0997">Cell inner membrane</keyword>
<proteinExistence type="predicted"/>
<dbReference type="RefSeq" id="WP_013047504.1">
    <property type="nucleotide sequence ID" value="NC_014011.1"/>
</dbReference>
<dbReference type="KEGG" id="aco:Amico_0090"/>
<dbReference type="PIRSF" id="PIRSF006066">
    <property type="entry name" value="HI0050"/>
    <property type="match status" value="1"/>
</dbReference>
<feature type="transmembrane region" description="Helical" evidence="7">
    <location>
        <begin position="93"/>
        <end position="122"/>
    </location>
</feature>
<comment type="subcellular location">
    <subcellularLocation>
        <location evidence="1">Cell inner membrane</location>
        <topology evidence="1">Multi-pass membrane protein</topology>
    </subcellularLocation>
</comment>
<evidence type="ECO:0000256" key="2">
    <source>
        <dbReference type="ARBA" id="ARBA00022475"/>
    </source>
</evidence>
<dbReference type="InterPro" id="IPR004681">
    <property type="entry name" value="TRAP_DctM"/>
</dbReference>
<keyword evidence="2" id="KW-1003">Cell membrane</keyword>
<dbReference type="InterPro" id="IPR010656">
    <property type="entry name" value="DctM"/>
</dbReference>
<evidence type="ECO:0000313" key="9">
    <source>
        <dbReference type="EMBL" id="ADE56238.1"/>
    </source>
</evidence>
<sequence>MTAVLFASLFLFFVINVPIAIAIGLASVAAILFSGSIPPIVVVQKMFTAADSFPLMAVPFFILAGSLMEFGGISRRLVEFANSIVGRFSGGLAFVAIMASMFFGAISGAAVATVAAIGTILIPAMVRRGYDKPFATAVQATAGTLGVMIPPSIPMIIYGVLTGVSIGALFMGGILPGILVGLSLMFVAWLISRKKGYRGDEKSSLNRIWQTFKQAILALMMPVIILGGIYGGVFTPTEAAVVAVVYGFVVGFFIYRELNLSQLKDILVTTVVGTSMIMFIIATSSVFSWILTAEQIPQVVANAILSISKNPIIILALINLLLLFLGTFMETVAAIIILVPVLLPVITQIGVDPLHFGIVLVVNLAIGMVTPPLGVCLFIGCSIADITLEDITRAVWPFILIMIADVLLLTYLPWISTILPRLTGLY</sequence>
<feature type="domain" description="TRAP C4-dicarboxylate transport system permease DctM subunit" evidence="8">
    <location>
        <begin position="6"/>
        <end position="415"/>
    </location>
</feature>
<organism evidence="9 10">
    <name type="scientific">Aminobacterium colombiense (strain DSM 12261 / ALA-1)</name>
    <dbReference type="NCBI Taxonomy" id="572547"/>
    <lineage>
        <taxon>Bacteria</taxon>
        <taxon>Thermotogati</taxon>
        <taxon>Synergistota</taxon>
        <taxon>Synergistia</taxon>
        <taxon>Synergistales</taxon>
        <taxon>Aminobacteriaceae</taxon>
        <taxon>Aminobacterium</taxon>
    </lineage>
</organism>
<reference evidence="9 10" key="1">
    <citation type="journal article" date="2010" name="Stand. Genomic Sci.">
        <title>Complete genome sequence of Aminobacterium colombiense type strain (ALA-1).</title>
        <authorList>
            <person name="Chertkov O."/>
            <person name="Sikorski J."/>
            <person name="Brambilla E."/>
            <person name="Lapidus A."/>
            <person name="Copeland A."/>
            <person name="Glavina Del Rio T."/>
            <person name="Nolan M."/>
            <person name="Lucas S."/>
            <person name="Tice H."/>
            <person name="Cheng J.F."/>
            <person name="Han C."/>
            <person name="Detter J.C."/>
            <person name="Bruce D."/>
            <person name="Tapia R."/>
            <person name="Goodwin L."/>
            <person name="Pitluck S."/>
            <person name="Liolios K."/>
            <person name="Ivanova N."/>
            <person name="Mavromatis K."/>
            <person name="Ovchinnikova G."/>
            <person name="Pati A."/>
            <person name="Chen A."/>
            <person name="Palaniappan K."/>
            <person name="Land M."/>
            <person name="Hauser L."/>
            <person name="Chang Y.J."/>
            <person name="Jeffries C.D."/>
            <person name="Spring S."/>
            <person name="Rohde M."/>
            <person name="Goker M."/>
            <person name="Bristow J."/>
            <person name="Eisen J.A."/>
            <person name="Markowitz V."/>
            <person name="Hugenholtz P."/>
            <person name="Kyrpides N.C."/>
            <person name="Klenk H.P."/>
        </authorList>
    </citation>
    <scope>NUCLEOTIDE SEQUENCE [LARGE SCALE GENOMIC DNA]</scope>
    <source>
        <strain evidence="10">DSM 12261 / ALA-1</strain>
    </source>
</reference>
<dbReference type="Proteomes" id="UP000002366">
    <property type="component" value="Chromosome"/>
</dbReference>
<feature type="transmembrane region" description="Helical" evidence="7">
    <location>
        <begin position="6"/>
        <end position="33"/>
    </location>
</feature>
<evidence type="ECO:0000313" key="10">
    <source>
        <dbReference type="Proteomes" id="UP000002366"/>
    </source>
</evidence>
<dbReference type="AlphaFoldDB" id="D5ECF6"/>
<dbReference type="NCBIfam" id="TIGR00786">
    <property type="entry name" value="dctM"/>
    <property type="match status" value="1"/>
</dbReference>
<dbReference type="OrthoDB" id="9785600at2"/>
<dbReference type="eggNOG" id="COG1593">
    <property type="taxonomic scope" value="Bacteria"/>
</dbReference>
<feature type="transmembrane region" description="Helical" evidence="7">
    <location>
        <begin position="166"/>
        <end position="191"/>
    </location>
</feature>
<dbReference type="PANTHER" id="PTHR33362">
    <property type="entry name" value="SIALIC ACID TRAP TRANSPORTER PERMEASE PROTEIN SIAT-RELATED"/>
    <property type="match status" value="1"/>
</dbReference>
<feature type="transmembrane region" description="Helical" evidence="7">
    <location>
        <begin position="303"/>
        <end position="325"/>
    </location>
</feature>
<feature type="transmembrane region" description="Helical" evidence="7">
    <location>
        <begin position="357"/>
        <end position="383"/>
    </location>
</feature>
<feature type="transmembrane region" description="Helical" evidence="7">
    <location>
        <begin position="53"/>
        <end position="73"/>
    </location>
</feature>
<accession>D5ECF6</accession>
<evidence type="ECO:0000256" key="3">
    <source>
        <dbReference type="ARBA" id="ARBA00022519"/>
    </source>
</evidence>
<protein>
    <submittedName>
        <fullName evidence="9">TRAP dicarboxylate transporter, DctM subunit</fullName>
    </submittedName>
</protein>
<evidence type="ECO:0000256" key="6">
    <source>
        <dbReference type="ARBA" id="ARBA00023136"/>
    </source>
</evidence>
<keyword evidence="6 7" id="KW-0472">Membrane</keyword>
<feature type="transmembrane region" description="Helical" evidence="7">
    <location>
        <begin position="395"/>
        <end position="416"/>
    </location>
</feature>
<dbReference type="GO" id="GO:0005886">
    <property type="term" value="C:plasma membrane"/>
    <property type="evidence" value="ECO:0007669"/>
    <property type="project" value="UniProtKB-SubCell"/>
</dbReference>
<dbReference type="STRING" id="572547.Amico_0090"/>
<feature type="transmembrane region" description="Helical" evidence="7">
    <location>
        <begin position="332"/>
        <end position="351"/>
    </location>
</feature>
<name>D5ECF6_AMICL</name>
<feature type="transmembrane region" description="Helical" evidence="7">
    <location>
        <begin position="134"/>
        <end position="160"/>
    </location>
</feature>
<keyword evidence="5 7" id="KW-1133">Transmembrane helix</keyword>
<evidence type="ECO:0000256" key="4">
    <source>
        <dbReference type="ARBA" id="ARBA00022692"/>
    </source>
</evidence>
<evidence type="ECO:0000256" key="7">
    <source>
        <dbReference type="SAM" id="Phobius"/>
    </source>
</evidence>
<feature type="transmembrane region" description="Helical" evidence="7">
    <location>
        <begin position="267"/>
        <end position="291"/>
    </location>
</feature>
<gene>
    <name evidence="9" type="ordered locus">Amico_0090</name>
</gene>
<feature type="transmembrane region" description="Helical" evidence="7">
    <location>
        <begin position="212"/>
        <end position="233"/>
    </location>
</feature>
<dbReference type="GO" id="GO:0022857">
    <property type="term" value="F:transmembrane transporter activity"/>
    <property type="evidence" value="ECO:0007669"/>
    <property type="project" value="TreeGrafter"/>
</dbReference>
<keyword evidence="10" id="KW-1185">Reference proteome</keyword>
<dbReference type="Pfam" id="PF06808">
    <property type="entry name" value="DctM"/>
    <property type="match status" value="1"/>
</dbReference>